<gene>
    <name evidence="2" type="ORF">OPS25_01490</name>
</gene>
<feature type="coiled-coil region" evidence="1">
    <location>
        <begin position="59"/>
        <end position="126"/>
    </location>
</feature>
<evidence type="ECO:0000313" key="2">
    <source>
        <dbReference type="EMBL" id="MCW8107176.1"/>
    </source>
</evidence>
<dbReference type="Proteomes" id="UP001142810">
    <property type="component" value="Unassembled WGS sequence"/>
</dbReference>
<dbReference type="EMBL" id="JAPFRD010000002">
    <property type="protein sequence ID" value="MCW8107176.1"/>
    <property type="molecule type" value="Genomic_DNA"/>
</dbReference>
<keyword evidence="3" id="KW-1185">Reference proteome</keyword>
<protein>
    <submittedName>
        <fullName evidence="2">Uncharacterized protein</fullName>
    </submittedName>
</protein>
<dbReference type="RefSeq" id="WP_265615877.1">
    <property type="nucleotide sequence ID" value="NZ_JAPFRD010000002.1"/>
</dbReference>
<organism evidence="2 3">
    <name type="scientific">Alteromonas aquimaris</name>
    <dbReference type="NCBI Taxonomy" id="2998417"/>
    <lineage>
        <taxon>Bacteria</taxon>
        <taxon>Pseudomonadati</taxon>
        <taxon>Pseudomonadota</taxon>
        <taxon>Gammaproteobacteria</taxon>
        <taxon>Alteromonadales</taxon>
        <taxon>Alteromonadaceae</taxon>
        <taxon>Alteromonas/Salinimonas group</taxon>
        <taxon>Alteromonas</taxon>
    </lineage>
</organism>
<reference evidence="2" key="1">
    <citation type="submission" date="2022-11" db="EMBL/GenBank/DDBJ databases">
        <title>Alteromonas sp. nov., isolated from sea water of the Qingdao.</title>
        <authorList>
            <person name="Wang Q."/>
        </authorList>
    </citation>
    <scope>NUCLEOTIDE SEQUENCE</scope>
    <source>
        <strain evidence="2">ASW11-7</strain>
    </source>
</reference>
<keyword evidence="1" id="KW-0175">Coiled coil</keyword>
<evidence type="ECO:0000256" key="1">
    <source>
        <dbReference type="SAM" id="Coils"/>
    </source>
</evidence>
<name>A0ABT3P4Z1_9ALTE</name>
<proteinExistence type="predicted"/>
<evidence type="ECO:0000313" key="3">
    <source>
        <dbReference type="Proteomes" id="UP001142810"/>
    </source>
</evidence>
<comment type="caution">
    <text evidence="2">The sequence shown here is derived from an EMBL/GenBank/DDBJ whole genome shotgun (WGS) entry which is preliminary data.</text>
</comment>
<sequence>MLLDSKTSSPAAAEEKFSKIPTMVSEISRKISDFMRRYRGLVEDAKIFFCEYQADHATLNSLKNRINKFQDQVDRIKKYQQDTGRYPSIKGHPSTPRYLARITAKQSKIEDEYHALEDRLNTARNQRYETLDHLTDEILDLLDGHQIFSQFLGTIALSTPAPEDKVRHIRNEKYKPIYIAALTIALFEEIRFKYSFQSEFLSQRLGALFSPKSKVSLMASKGETKISLDVFRKPMPAETKLAYREKVLKPLAKAALLQSLGLHSPEVQSLIGADSYRVLSQKERKKLVAIIEKKTKDFIELGIGIPIVRFNTREDKEEFEGEERSQLNFMLEMLSALKENHSELGDLLRIPMTYASFLLSTKKEFDYRTIYRAYDILEEGMHANTYKAEYVNCFLRMVGRFPLGSGIYFVHADSGEIERAIVSSLYPQSVDEPVCKQITRRQIQFLCHQEIVISRQSNLFFEESRNECHYDKEFLKARYKDDFTWNAAELWEFQIPAIEFWKRDGTRKYNGRFNPDSY</sequence>
<accession>A0ABT3P4Z1</accession>